<dbReference type="STRING" id="83771.SAMN02910357_01669"/>
<evidence type="ECO:0000313" key="2">
    <source>
        <dbReference type="Proteomes" id="UP000242432"/>
    </source>
</evidence>
<proteinExistence type="predicted"/>
<dbReference type="EMBL" id="FUXX01000011">
    <property type="protein sequence ID" value="SKA60635.1"/>
    <property type="molecule type" value="Genomic_DNA"/>
</dbReference>
<dbReference type="InterPro" id="IPR029069">
    <property type="entry name" value="HotDog_dom_sf"/>
</dbReference>
<dbReference type="InterPro" id="IPR016776">
    <property type="entry name" value="ApeP-like_dehydratase"/>
</dbReference>
<dbReference type="Proteomes" id="UP000242432">
    <property type="component" value="Unassembled WGS sequence"/>
</dbReference>
<evidence type="ECO:0000313" key="1">
    <source>
        <dbReference type="EMBL" id="SKA60635.1"/>
    </source>
</evidence>
<dbReference type="SUPFAM" id="SSF54637">
    <property type="entry name" value="Thioesterase/thiol ester dehydrase-isomerase"/>
    <property type="match status" value="1"/>
</dbReference>
<protein>
    <submittedName>
        <fullName evidence="1">Predicted 3-hydroxylacyl-ACP dehydratase, HotDog domain</fullName>
    </submittedName>
</protein>
<gene>
    <name evidence="1" type="ORF">SAMN02745213_00925</name>
</gene>
<accession>A0A1T4V6P1</accession>
<dbReference type="Pfam" id="PF22817">
    <property type="entry name" value="ApeP-like"/>
    <property type="match status" value="1"/>
</dbReference>
<sequence>MTKYLEPVDYLPHRAPMILIDKVTEVTEDSAVCESYVGDKGVLKNFTDKDGNLPSYFTIELISQSVGVWSGYIAKLHNIDIPPMGMVLGARDLKYPKDHFNNGSTLKIRVKKIMDDGAIASFDGEIFSNDQALASGRVNLIRVTDNDLERLFKRD</sequence>
<dbReference type="RefSeq" id="WP_078928448.1">
    <property type="nucleotide sequence ID" value="NZ_FUXX01000011.1"/>
</dbReference>
<dbReference type="PIRSF" id="PIRSF020565">
    <property type="entry name" value="3Ho_Ac_ACP_DH_prd"/>
    <property type="match status" value="1"/>
</dbReference>
<reference evidence="2" key="1">
    <citation type="submission" date="2017-02" db="EMBL/GenBank/DDBJ databases">
        <authorList>
            <person name="Varghese N."/>
            <person name="Submissions S."/>
        </authorList>
    </citation>
    <scope>NUCLEOTIDE SEQUENCE [LARGE SCALE GENOMIC DNA]</scope>
    <source>
        <strain evidence="2">DSM 3072</strain>
    </source>
</reference>
<organism evidence="1 2">
    <name type="scientific">Succinivibrio dextrinosolvens DSM 3072</name>
    <dbReference type="NCBI Taxonomy" id="1123324"/>
    <lineage>
        <taxon>Bacteria</taxon>
        <taxon>Pseudomonadati</taxon>
        <taxon>Pseudomonadota</taxon>
        <taxon>Gammaproteobacteria</taxon>
        <taxon>Aeromonadales</taxon>
        <taxon>Succinivibrionaceae</taxon>
        <taxon>Succinivibrio</taxon>
    </lineage>
</organism>
<name>A0A1T4V6P1_9GAMM</name>
<keyword evidence="2" id="KW-1185">Reference proteome</keyword>
<dbReference type="AlphaFoldDB" id="A0A1T4V6P1"/>
<dbReference type="Gene3D" id="3.10.129.10">
    <property type="entry name" value="Hotdog Thioesterase"/>
    <property type="match status" value="1"/>
</dbReference>